<dbReference type="HOGENOM" id="CLU_764884_0_0_7"/>
<dbReference type="AlphaFoldDB" id="A0A0H3PD19"/>
<dbReference type="RefSeq" id="WP_002853490.1">
    <property type="nucleotide sequence ID" value="NC_008787.1"/>
</dbReference>
<dbReference type="Proteomes" id="UP000000646">
    <property type="component" value="Chromosome"/>
</dbReference>
<feature type="domain" description="CinA C-terminal" evidence="1">
    <location>
        <begin position="208"/>
        <end position="354"/>
    </location>
</feature>
<evidence type="ECO:0000313" key="2">
    <source>
        <dbReference type="EMBL" id="EAQ72212.1"/>
    </source>
</evidence>
<dbReference type="KEGG" id="cjj:CJJ81176_1081"/>
<accession>A0A0H3PD19</accession>
<dbReference type="SUPFAM" id="SSF142433">
    <property type="entry name" value="CinA-like"/>
    <property type="match status" value="1"/>
</dbReference>
<dbReference type="eggNOG" id="COG1546">
    <property type="taxonomic scope" value="Bacteria"/>
</dbReference>
<gene>
    <name evidence="2" type="ordered locus">CJJ81176_1081</name>
</gene>
<dbReference type="InterPro" id="IPR036653">
    <property type="entry name" value="CinA-like_C"/>
</dbReference>
<sequence>MKHLLYLIGDELTINEKFKNYIYRTYEEKFKEINEIRIQNKTDKDLPFLLENLLNQYDFITLFTSPLHYATVAKILATLNDDNLILKDDTLVPDKAEFSKNSFVCNFSNSKINVVKINPSEKLPDLLGHIKLNFAYFCIFGMDDESAILLLQTLTKSYEISIKSTKFLDNLVLIKATCANFGKLDGFLNSVKNLFGQKVFLGKDPIHFISSKLLEKKLKISFAESCTGGLCASTLTKISGVSEIFEGSIVSYSNRIKHEWLGISESVLENNGEYSERCVYFMLKGIFKTANPDFALAISGVVGEKDEGKIKSGTIYIGAMFRDGTFIQETLYLDGDREFMQEQAVLATFCLLLKLKPEIFEI</sequence>
<dbReference type="InterPro" id="IPR008136">
    <property type="entry name" value="CinA_C"/>
</dbReference>
<dbReference type="Pfam" id="PF02464">
    <property type="entry name" value="CinA"/>
    <property type="match status" value="1"/>
</dbReference>
<organism evidence="2 3">
    <name type="scientific">Campylobacter jejuni subsp. jejuni serotype O:23/36 (strain 81-176)</name>
    <dbReference type="NCBI Taxonomy" id="354242"/>
    <lineage>
        <taxon>Bacteria</taxon>
        <taxon>Pseudomonadati</taxon>
        <taxon>Campylobacterota</taxon>
        <taxon>Epsilonproteobacteria</taxon>
        <taxon>Campylobacterales</taxon>
        <taxon>Campylobacteraceae</taxon>
        <taxon>Campylobacter</taxon>
    </lineage>
</organism>
<evidence type="ECO:0000313" key="3">
    <source>
        <dbReference type="Proteomes" id="UP000000646"/>
    </source>
</evidence>
<evidence type="ECO:0000259" key="1">
    <source>
        <dbReference type="Pfam" id="PF02464"/>
    </source>
</evidence>
<dbReference type="NCBIfam" id="TIGR00199">
    <property type="entry name" value="PncC_domain"/>
    <property type="match status" value="1"/>
</dbReference>
<reference evidence="3" key="1">
    <citation type="submission" date="2006-12" db="EMBL/GenBank/DDBJ databases">
        <authorList>
            <person name="Fouts D.E."/>
            <person name="Nelson K.E."/>
            <person name="Sebastian Y."/>
        </authorList>
    </citation>
    <scope>NUCLEOTIDE SEQUENCE [LARGE SCALE GENOMIC DNA]</scope>
    <source>
        <strain evidence="3">81-176</strain>
    </source>
</reference>
<proteinExistence type="predicted"/>
<dbReference type="EMBL" id="CP000538">
    <property type="protein sequence ID" value="EAQ72212.1"/>
    <property type="molecule type" value="Genomic_DNA"/>
</dbReference>
<dbReference type="Gene3D" id="3.90.950.20">
    <property type="entry name" value="CinA-like"/>
    <property type="match status" value="1"/>
</dbReference>
<protein>
    <submittedName>
        <fullName evidence="2">Competence/damage-inducible domain protein</fullName>
    </submittedName>
</protein>
<name>A0A0H3PD19_CAMJJ</name>